<dbReference type="AlphaFoldDB" id="Q6ZP90"/>
<dbReference type="EMBL" id="AK129729">
    <property type="protein sequence ID" value="BAC85229.1"/>
    <property type="molecule type" value="mRNA"/>
</dbReference>
<name>Q6ZP90_HUMAN</name>
<proteinExistence type="evidence at transcript level"/>
<accession>Q6ZP90</accession>
<sequence>MECLRVEEASKGRWWLNQLGSCGMGRSGQQGLFRGIPAKGAEGCGSDSCGAGGTRAHSPRHEGQAERALWPCRGISGWRGGLWLPLGQKRSQPGGQPTAAHPRPTGRSFMRQIWSCRGSGSTLRSWSHPLTAAQPGGSRSCSITCRRRTRTCGPWRSDTAATWTRPAW</sequence>
<protein>
    <submittedName>
        <fullName evidence="1">cDNA FLJ26218 fis, clone ADG08191</fullName>
    </submittedName>
</protein>
<reference evidence="1" key="1">
    <citation type="submission" date="2003-07" db="EMBL/GenBank/DDBJ databases">
        <title>NEDO human cDNA sequencing project.</title>
        <authorList>
            <person name="Ota T."/>
            <person name="Nakagawa S."/>
            <person name="Senoh A."/>
            <person name="Mizuguchi H."/>
            <person name="Inagaki H."/>
            <person name="Suzuki Y."/>
            <person name="Hata H."/>
            <person name="Nakagawa K."/>
            <person name="Mizuno S."/>
            <person name="Morinaga M."/>
            <person name="Kawamura M."/>
            <person name="Sugiyama T."/>
            <person name="Irie R."/>
            <person name="Otsuki T."/>
            <person name="Sato H."/>
            <person name="Nishikawa T."/>
            <person name="Sugiyama A."/>
            <person name="Kawakami B."/>
            <person name="Nagai K."/>
            <person name="Isogai T."/>
            <person name="Sugano S."/>
        </authorList>
    </citation>
    <scope>NUCLEOTIDE SEQUENCE</scope>
    <source>
        <tissue evidence="1">Adrenal gland</tissue>
    </source>
</reference>
<evidence type="ECO:0000313" key="1">
    <source>
        <dbReference type="EMBL" id="BAC85229.1"/>
    </source>
</evidence>
<organism evidence="1">
    <name type="scientific">Homo sapiens</name>
    <name type="common">Human</name>
    <dbReference type="NCBI Taxonomy" id="9606"/>
    <lineage>
        <taxon>Eukaryota</taxon>
        <taxon>Metazoa</taxon>
        <taxon>Chordata</taxon>
        <taxon>Craniata</taxon>
        <taxon>Vertebrata</taxon>
        <taxon>Euteleostomi</taxon>
        <taxon>Mammalia</taxon>
        <taxon>Eutheria</taxon>
        <taxon>Euarchontoglires</taxon>
        <taxon>Primates</taxon>
        <taxon>Haplorrhini</taxon>
        <taxon>Catarrhini</taxon>
        <taxon>Hominidae</taxon>
        <taxon>Homo</taxon>
    </lineage>
</organism>